<proteinExistence type="predicted"/>
<gene>
    <name evidence="1" type="ORF">C6H66_02250</name>
</gene>
<keyword evidence="2" id="KW-1185">Reference proteome</keyword>
<reference evidence="1 2" key="1">
    <citation type="submission" date="2018-02" db="EMBL/GenBank/DDBJ databases">
        <title>Five New Genomes of Indian Photorhabdus Isolates TSA.</title>
        <authorList>
            <person name="Dubay B."/>
            <person name="Somvanshi V.S."/>
        </authorList>
    </citation>
    <scope>NUCLEOTIDE SEQUENCE [LARGE SCALE GENOMIC DNA]</scope>
    <source>
        <strain evidence="1 2">H1</strain>
    </source>
</reference>
<protein>
    <submittedName>
        <fullName evidence="1">Uncharacterized protein</fullName>
    </submittedName>
</protein>
<dbReference type="EMBL" id="PUWT01000005">
    <property type="protein sequence ID" value="PQQ29123.1"/>
    <property type="molecule type" value="Genomic_DNA"/>
</dbReference>
<organism evidence="1 2">
    <name type="scientific">Photorhabdus hindustanensis</name>
    <dbReference type="NCBI Taxonomy" id="2918802"/>
    <lineage>
        <taxon>Bacteria</taxon>
        <taxon>Pseudomonadati</taxon>
        <taxon>Pseudomonadota</taxon>
        <taxon>Gammaproteobacteria</taxon>
        <taxon>Enterobacterales</taxon>
        <taxon>Morganellaceae</taxon>
        <taxon>Photorhabdus</taxon>
    </lineage>
</organism>
<comment type="caution">
    <text evidence="1">The sequence shown here is derived from an EMBL/GenBank/DDBJ whole genome shotgun (WGS) entry which is preliminary data.</text>
</comment>
<accession>A0A2S8Q841</accession>
<evidence type="ECO:0000313" key="2">
    <source>
        <dbReference type="Proteomes" id="UP000239550"/>
    </source>
</evidence>
<dbReference type="AlphaFoldDB" id="A0A2S8Q841"/>
<dbReference type="Proteomes" id="UP000239550">
    <property type="component" value="Unassembled WGS sequence"/>
</dbReference>
<sequence>MERSLAEDKLIMLSLYNSNMINYSAFNKLYNIIIDKCPKSDGIVFFDYAIQDSLRNHEAAVKLGLIPKFFFVRK</sequence>
<dbReference type="RefSeq" id="WP_105394686.1">
    <property type="nucleotide sequence ID" value="NZ_CAWNTA010000116.1"/>
</dbReference>
<name>A0A2S8Q841_9GAMM</name>
<evidence type="ECO:0000313" key="1">
    <source>
        <dbReference type="EMBL" id="PQQ29123.1"/>
    </source>
</evidence>